<organism evidence="1">
    <name type="scientific">marine sediment metagenome</name>
    <dbReference type="NCBI Taxonomy" id="412755"/>
    <lineage>
        <taxon>unclassified sequences</taxon>
        <taxon>metagenomes</taxon>
        <taxon>ecological metagenomes</taxon>
    </lineage>
</organism>
<dbReference type="EMBL" id="BARV01001920">
    <property type="protein sequence ID" value="GAI01433.1"/>
    <property type="molecule type" value="Genomic_DNA"/>
</dbReference>
<name>X1K4E1_9ZZZZ</name>
<gene>
    <name evidence="1" type="ORF">S06H3_05240</name>
</gene>
<reference evidence="1" key="1">
    <citation type="journal article" date="2014" name="Front. Microbiol.">
        <title>High frequency of phylogenetically diverse reductive dehalogenase-homologous genes in deep subseafloor sedimentary metagenomes.</title>
        <authorList>
            <person name="Kawai M."/>
            <person name="Futagami T."/>
            <person name="Toyoda A."/>
            <person name="Takaki Y."/>
            <person name="Nishi S."/>
            <person name="Hori S."/>
            <person name="Arai W."/>
            <person name="Tsubouchi T."/>
            <person name="Morono Y."/>
            <person name="Uchiyama I."/>
            <person name="Ito T."/>
            <person name="Fujiyama A."/>
            <person name="Inagaki F."/>
            <person name="Takami H."/>
        </authorList>
    </citation>
    <scope>NUCLEOTIDE SEQUENCE</scope>
    <source>
        <strain evidence="1">Expedition CK06-06</strain>
    </source>
</reference>
<dbReference type="AlphaFoldDB" id="X1K4E1"/>
<evidence type="ECO:0000313" key="1">
    <source>
        <dbReference type="EMBL" id="GAI01433.1"/>
    </source>
</evidence>
<accession>X1K4E1</accession>
<sequence length="161" mass="18193">AITPGQVAEVTVIPNEASTGETLTVNIKGERGGLQTETRTIVVLVGEDTLEPYAADVRDRFIPWLAANYPEFGITTETEWTGTVVRPRILVVTFYLFFSEDWEMGVSWHVTIPPHDWTRIYLRHRATEVSPSYAFEISSLDAQEEPHAIDPKDAFAESVWR</sequence>
<protein>
    <submittedName>
        <fullName evidence="1">Uncharacterized protein</fullName>
    </submittedName>
</protein>
<feature type="non-terminal residue" evidence="1">
    <location>
        <position position="1"/>
    </location>
</feature>
<comment type="caution">
    <text evidence="1">The sequence shown here is derived from an EMBL/GenBank/DDBJ whole genome shotgun (WGS) entry which is preliminary data.</text>
</comment>
<proteinExistence type="predicted"/>